<dbReference type="InterPro" id="IPR012337">
    <property type="entry name" value="RNaseH-like_sf"/>
</dbReference>
<proteinExistence type="predicted"/>
<evidence type="ECO:0000313" key="2">
    <source>
        <dbReference type="EMBL" id="CAK0901449.1"/>
    </source>
</evidence>
<name>A0ABN9XS52_9DINO</name>
<organism evidence="2 3">
    <name type="scientific">Prorocentrum cordatum</name>
    <dbReference type="NCBI Taxonomy" id="2364126"/>
    <lineage>
        <taxon>Eukaryota</taxon>
        <taxon>Sar</taxon>
        <taxon>Alveolata</taxon>
        <taxon>Dinophyceae</taxon>
        <taxon>Prorocentrales</taxon>
        <taxon>Prorocentraceae</taxon>
        <taxon>Prorocentrum</taxon>
    </lineage>
</organism>
<feature type="non-terminal residue" evidence="2">
    <location>
        <position position="1"/>
    </location>
</feature>
<evidence type="ECO:0000259" key="1">
    <source>
        <dbReference type="PROSITE" id="PS50994"/>
    </source>
</evidence>
<dbReference type="SUPFAM" id="SSF53098">
    <property type="entry name" value="Ribonuclease H-like"/>
    <property type="match status" value="1"/>
</dbReference>
<comment type="caution">
    <text evidence="2">The sequence shown here is derived from an EMBL/GenBank/DDBJ whole genome shotgun (WGS) entry which is preliminary data.</text>
</comment>
<dbReference type="Proteomes" id="UP001189429">
    <property type="component" value="Unassembled WGS sequence"/>
</dbReference>
<evidence type="ECO:0000313" key="3">
    <source>
        <dbReference type="Proteomes" id="UP001189429"/>
    </source>
</evidence>
<protein>
    <recommendedName>
        <fullName evidence="1">Integrase catalytic domain-containing protein</fullName>
    </recommendedName>
</protein>
<dbReference type="EMBL" id="CAUYUJ010020930">
    <property type="protein sequence ID" value="CAK0901449.1"/>
    <property type="molecule type" value="Genomic_DNA"/>
</dbReference>
<gene>
    <name evidence="2" type="ORF">PCOR1329_LOCUS78390</name>
</gene>
<sequence>APNDAERMKLLVGLHQKFFHAVDAVCERLCKALGLPPTILKLCQGIMQHCEVCRDRMRVMSSPLIKGTLATHFNQRVQNDLFFLFEKVWLLCIDECLRFRLAGRLNSKTPADIRKGYVQLWTRLFGPMETLVIDQEGGLTGDMASLFCDRYTGTREFGGTAAHAHTGLAERAISLVKAVALKTKADCSKQGITYLSDDDIVAEAAMVGNLTLNYGGSVPAQGLFGYMPKDACDPESKTLTGTSSILEQVLGFHVQSNDIFLDNADTP</sequence>
<feature type="domain" description="Integrase catalytic" evidence="1">
    <location>
        <begin position="59"/>
        <end position="236"/>
    </location>
</feature>
<feature type="non-terminal residue" evidence="2">
    <location>
        <position position="267"/>
    </location>
</feature>
<dbReference type="Gene3D" id="3.30.420.10">
    <property type="entry name" value="Ribonuclease H-like superfamily/Ribonuclease H"/>
    <property type="match status" value="1"/>
</dbReference>
<dbReference type="InterPro" id="IPR036397">
    <property type="entry name" value="RNaseH_sf"/>
</dbReference>
<keyword evidence="3" id="KW-1185">Reference proteome</keyword>
<reference evidence="2" key="1">
    <citation type="submission" date="2023-10" db="EMBL/GenBank/DDBJ databases">
        <authorList>
            <person name="Chen Y."/>
            <person name="Shah S."/>
            <person name="Dougan E. K."/>
            <person name="Thang M."/>
            <person name="Chan C."/>
        </authorList>
    </citation>
    <scope>NUCLEOTIDE SEQUENCE [LARGE SCALE GENOMIC DNA]</scope>
</reference>
<accession>A0ABN9XS52</accession>
<dbReference type="PROSITE" id="PS50994">
    <property type="entry name" value="INTEGRASE"/>
    <property type="match status" value="1"/>
</dbReference>
<dbReference type="InterPro" id="IPR001584">
    <property type="entry name" value="Integrase_cat-core"/>
</dbReference>